<feature type="transmembrane region" description="Helical" evidence="6">
    <location>
        <begin position="384"/>
        <end position="405"/>
    </location>
</feature>
<keyword evidence="3 4" id="KW-0472">Membrane</keyword>
<evidence type="ECO:0000256" key="3">
    <source>
        <dbReference type="ARBA" id="ARBA00023136"/>
    </source>
</evidence>
<dbReference type="InterPro" id="IPR004995">
    <property type="entry name" value="Spore_Ger"/>
</dbReference>
<dbReference type="Pfam" id="PF03323">
    <property type="entry name" value="GerA"/>
    <property type="match status" value="1"/>
</dbReference>
<sequence length="504" mass="57372">MHGFKKVKQRQITNMKSEEQKVYSTIEENQSYIEEAFYNSGDLKKREITFNKKRGLIFFLETMTDSEKIQNSILLPIAKSSLNQNIEDLITTSELIKADTLNEAVRAIINGSSVLILEKRSELFLINTVKSITRSPDEPDNEKVVRGSHEGFVESLDVNLNLIRKRIRNRQLKIQYYELGWESNTKIAVLYMNEIANESVVKEVQRRLEYISSDMTFSPGYIEEFIEDSPFSPFQQILYTERPGRVEANLMEGRIALITDGSSDVSIFPATLFAFFQSPDDYNSRIYAGSFFRLLRFLSFLGAIILPSLYIAIVGYHFEIIPSDLIPIVKASIENVPFPPFFEALIMGITIELIREAGIRLPTPIGQTIGIVGGLIIGDAVVNAGLISNFMVIIIAVMAIASFTIPSYEMSNTIRLLTYPLMILAATLGFVGIVFGLMFILIHLCKLESFGSPYLAPLAPLHFKELKDTFIRFPIWMQDKRPREMRPQKLLKQKASRGWERNEK</sequence>
<protein>
    <submittedName>
        <fullName evidence="7">Spore germination protein</fullName>
    </submittedName>
</protein>
<name>A0A942UK00_9BACI</name>
<dbReference type="EMBL" id="JAGYPN010000002">
    <property type="protein sequence ID" value="MBS4222876.1"/>
    <property type="molecule type" value="Genomic_DNA"/>
</dbReference>
<keyword evidence="6" id="KW-0812">Transmembrane</keyword>
<dbReference type="GO" id="GO:0005886">
    <property type="term" value="C:plasma membrane"/>
    <property type="evidence" value="ECO:0007669"/>
    <property type="project" value="UniProtKB-SubCell"/>
</dbReference>
<organism evidence="7 8">
    <name type="scientific">Lederbergia citrea</name>
    <dbReference type="NCBI Taxonomy" id="2833581"/>
    <lineage>
        <taxon>Bacteria</taxon>
        <taxon>Bacillati</taxon>
        <taxon>Bacillota</taxon>
        <taxon>Bacilli</taxon>
        <taxon>Bacillales</taxon>
        <taxon>Bacillaceae</taxon>
        <taxon>Lederbergia</taxon>
    </lineage>
</organism>
<evidence type="ECO:0000313" key="7">
    <source>
        <dbReference type="EMBL" id="MBS4222876.1"/>
    </source>
</evidence>
<feature type="transmembrane region" description="Helical" evidence="6">
    <location>
        <begin position="361"/>
        <end position="378"/>
    </location>
</feature>
<feature type="transmembrane region" description="Helical" evidence="6">
    <location>
        <begin position="294"/>
        <end position="318"/>
    </location>
</feature>
<proteinExistence type="inferred from homology"/>
<reference evidence="7 8" key="1">
    <citation type="submission" date="2021-05" db="EMBL/GenBank/DDBJ databases">
        <title>Novel Bacillus species.</title>
        <authorList>
            <person name="Liu G."/>
        </authorList>
    </citation>
    <scope>NUCLEOTIDE SEQUENCE [LARGE SCALE GENOMIC DNA]</scope>
    <source>
        <strain evidence="7 8">FJAT-49682</strain>
    </source>
</reference>
<evidence type="ECO:0000256" key="6">
    <source>
        <dbReference type="SAM" id="Phobius"/>
    </source>
</evidence>
<accession>A0A942UK00</accession>
<dbReference type="RefSeq" id="WP_213097936.1">
    <property type="nucleotide sequence ID" value="NZ_JAGYPK010000002.1"/>
</dbReference>
<feature type="region of interest" description="Disordered" evidence="5">
    <location>
        <begin position="484"/>
        <end position="504"/>
    </location>
</feature>
<comment type="caution">
    <text evidence="7">The sequence shown here is derived from an EMBL/GenBank/DDBJ whole genome shotgun (WGS) entry which is preliminary data.</text>
</comment>
<evidence type="ECO:0000313" key="8">
    <source>
        <dbReference type="Proteomes" id="UP000676456"/>
    </source>
</evidence>
<gene>
    <name evidence="7" type="ORF">KHA91_09005</name>
</gene>
<dbReference type="GO" id="GO:0009847">
    <property type="term" value="P:spore germination"/>
    <property type="evidence" value="ECO:0007669"/>
    <property type="project" value="UniProtKB-UniRule"/>
</dbReference>
<comment type="subcellular location">
    <subcellularLocation>
        <location evidence="4">Cell membrane</location>
    </subcellularLocation>
    <subcellularLocation>
        <location evidence="1">Membrane</location>
        <topology evidence="1">Multi-pass membrane protein</topology>
    </subcellularLocation>
</comment>
<dbReference type="AlphaFoldDB" id="A0A942UK00"/>
<evidence type="ECO:0000256" key="1">
    <source>
        <dbReference type="ARBA" id="ARBA00004141"/>
    </source>
</evidence>
<evidence type="ECO:0000256" key="4">
    <source>
        <dbReference type="PIRNR" id="PIRNR005690"/>
    </source>
</evidence>
<dbReference type="PANTHER" id="PTHR22550:SF5">
    <property type="entry name" value="LEUCINE ZIPPER PROTEIN 4"/>
    <property type="match status" value="1"/>
</dbReference>
<feature type="transmembrane region" description="Helical" evidence="6">
    <location>
        <begin position="417"/>
        <end position="442"/>
    </location>
</feature>
<keyword evidence="6" id="KW-1133">Transmembrane helix</keyword>
<comment type="similarity">
    <text evidence="2 4">Belongs to the GerABKA family.</text>
</comment>
<evidence type="ECO:0000256" key="2">
    <source>
        <dbReference type="ARBA" id="ARBA00005278"/>
    </source>
</evidence>
<dbReference type="Proteomes" id="UP000676456">
    <property type="component" value="Unassembled WGS sequence"/>
</dbReference>
<dbReference type="InterPro" id="IPR050768">
    <property type="entry name" value="UPF0353/GerABKA_families"/>
</dbReference>
<dbReference type="PANTHER" id="PTHR22550">
    <property type="entry name" value="SPORE GERMINATION PROTEIN"/>
    <property type="match status" value="1"/>
</dbReference>
<dbReference type="PIRSF" id="PIRSF005690">
    <property type="entry name" value="GerBA"/>
    <property type="match status" value="1"/>
</dbReference>
<evidence type="ECO:0000256" key="5">
    <source>
        <dbReference type="SAM" id="MobiDB-lite"/>
    </source>
</evidence>
<keyword evidence="8" id="KW-1185">Reference proteome</keyword>